<reference evidence="2 3" key="1">
    <citation type="submission" date="2024-10" db="EMBL/GenBank/DDBJ databases">
        <title>The Natural Products Discovery Center: Release of the First 8490 Sequenced Strains for Exploring Actinobacteria Biosynthetic Diversity.</title>
        <authorList>
            <person name="Kalkreuter E."/>
            <person name="Kautsar S.A."/>
            <person name="Yang D."/>
            <person name="Bader C.D."/>
            <person name="Teijaro C.N."/>
            <person name="Fluegel L."/>
            <person name="Davis C.M."/>
            <person name="Simpson J.R."/>
            <person name="Lauterbach L."/>
            <person name="Steele A.D."/>
            <person name="Gui C."/>
            <person name="Meng S."/>
            <person name="Li G."/>
            <person name="Viehrig K."/>
            <person name="Ye F."/>
            <person name="Su P."/>
            <person name="Kiefer A.F."/>
            <person name="Nichols A."/>
            <person name="Cepeda A.J."/>
            <person name="Yan W."/>
            <person name="Fan B."/>
            <person name="Jiang Y."/>
            <person name="Adhikari A."/>
            <person name="Zheng C.-J."/>
            <person name="Schuster L."/>
            <person name="Cowan T.M."/>
            <person name="Smanski M.J."/>
            <person name="Chevrette M.G."/>
            <person name="De Carvalho L.P.S."/>
            <person name="Shen B."/>
        </authorList>
    </citation>
    <scope>NUCLEOTIDE SEQUENCE [LARGE SCALE GENOMIC DNA]</scope>
    <source>
        <strain evidence="2 3">NPDC005497</strain>
    </source>
</reference>
<keyword evidence="1" id="KW-0472">Membrane</keyword>
<feature type="transmembrane region" description="Helical" evidence="1">
    <location>
        <begin position="21"/>
        <end position="41"/>
    </location>
</feature>
<dbReference type="RefSeq" id="WP_389830818.1">
    <property type="nucleotide sequence ID" value="NZ_JBIAJP010000006.1"/>
</dbReference>
<evidence type="ECO:0000313" key="2">
    <source>
        <dbReference type="EMBL" id="MFF0006318.1"/>
    </source>
</evidence>
<dbReference type="Proteomes" id="UP001601422">
    <property type="component" value="Unassembled WGS sequence"/>
</dbReference>
<keyword evidence="1" id="KW-1133">Transmembrane helix</keyword>
<sequence length="150" mass="15844">MREDLSGRLAPGPDTSGDGCVHVAEGMVLTGMGIAFAYVGVHQDKPLYLVGGAAFALLCFVGTIVVARSDGREKAAAEAGAQRAERLWRPAHYCSDCYSVFCPGGAPWQGALTPEQFKKLVWTEAGYGDQLPTGDKAKDAVLPPGVLPHR</sequence>
<keyword evidence="1" id="KW-0812">Transmembrane</keyword>
<evidence type="ECO:0008006" key="4">
    <source>
        <dbReference type="Google" id="ProtNLM"/>
    </source>
</evidence>
<feature type="transmembrane region" description="Helical" evidence="1">
    <location>
        <begin position="47"/>
        <end position="67"/>
    </location>
</feature>
<gene>
    <name evidence="2" type="ORF">ACFYQT_23130</name>
</gene>
<comment type="caution">
    <text evidence="2">The sequence shown here is derived from an EMBL/GenBank/DDBJ whole genome shotgun (WGS) entry which is preliminary data.</text>
</comment>
<organism evidence="2 3">
    <name type="scientific">Streptomyces tibetensis</name>
    <dbReference type="NCBI Taxonomy" id="2382123"/>
    <lineage>
        <taxon>Bacteria</taxon>
        <taxon>Bacillati</taxon>
        <taxon>Actinomycetota</taxon>
        <taxon>Actinomycetes</taxon>
        <taxon>Kitasatosporales</taxon>
        <taxon>Streptomycetaceae</taxon>
        <taxon>Streptomyces</taxon>
    </lineage>
</organism>
<protein>
    <recommendedName>
        <fullName evidence="4">Integral membrane protein</fullName>
    </recommendedName>
</protein>
<proteinExistence type="predicted"/>
<name>A0ABW6N0M2_9ACTN</name>
<dbReference type="EMBL" id="JBIAJP010000006">
    <property type="protein sequence ID" value="MFF0006318.1"/>
    <property type="molecule type" value="Genomic_DNA"/>
</dbReference>
<keyword evidence="3" id="KW-1185">Reference proteome</keyword>
<evidence type="ECO:0000256" key="1">
    <source>
        <dbReference type="SAM" id="Phobius"/>
    </source>
</evidence>
<accession>A0ABW6N0M2</accession>
<evidence type="ECO:0000313" key="3">
    <source>
        <dbReference type="Proteomes" id="UP001601422"/>
    </source>
</evidence>